<evidence type="ECO:0000256" key="3">
    <source>
        <dbReference type="ARBA" id="ARBA00022764"/>
    </source>
</evidence>
<evidence type="ECO:0000313" key="4">
    <source>
        <dbReference type="EMBL" id="AEQ50859.1"/>
    </source>
</evidence>
<dbReference type="AlphaFoldDB" id="G4REK9"/>
<keyword evidence="3" id="KW-0574">Periplasm</keyword>
<dbReference type="GO" id="GO:0042597">
    <property type="term" value="C:periplasmic space"/>
    <property type="evidence" value="ECO:0007669"/>
    <property type="project" value="UniProtKB-SubCell"/>
</dbReference>
<dbReference type="PANTHER" id="PTHR43649:SF12">
    <property type="entry name" value="DIACETYLCHITOBIOSE BINDING PROTEIN DASA"/>
    <property type="match status" value="1"/>
</dbReference>
<protein>
    <submittedName>
        <fullName evidence="4">N-acetyl-D-glucosamine ABC transport system, sugar-binding protein</fullName>
    </submittedName>
</protein>
<comment type="similarity">
    <text evidence="2">Belongs to the bacterial solute-binding protein 1 family.</text>
</comment>
<name>G4REK9_PELHB</name>
<dbReference type="Proteomes" id="UP000008850">
    <property type="component" value="Chromosome"/>
</dbReference>
<reference evidence="4 5" key="1">
    <citation type="journal article" date="2012" name="J. Bacteriol.">
        <title>Complete genome sequence of Pelagibacterium halotolerans B2T.</title>
        <authorList>
            <person name="Huo Y.Y."/>
            <person name="Cheng H."/>
            <person name="Han X.F."/>
            <person name="Jiang X.W."/>
            <person name="Sun C."/>
            <person name="Zhang X.Q."/>
            <person name="Zhu X.F."/>
            <person name="Liu Y.F."/>
            <person name="Li P.F."/>
            <person name="Ni P.X."/>
            <person name="Wu M."/>
        </authorList>
    </citation>
    <scope>NUCLEOTIDE SEQUENCE [LARGE SCALE GENOMIC DNA]</scope>
    <source>
        <strain evidence="5">DSM 22347 / JCM 15775 / CGMCC 1.7692 / B2</strain>
    </source>
</reference>
<dbReference type="PANTHER" id="PTHR43649">
    <property type="entry name" value="ARABINOSE-BINDING PROTEIN-RELATED"/>
    <property type="match status" value="1"/>
</dbReference>
<accession>G4REK9</accession>
<keyword evidence="5" id="KW-1185">Reference proteome</keyword>
<dbReference type="KEGG" id="phl:KKY_820"/>
<sequence length="450" mass="49141">MLLLSSSTEGFEMKRLLLIGTAAYAVLGSAAMAAEPVTLWFWGAPPNLQDAFEEVLVGPFNASQDEYELQIEFLQDVDNDVRTAVLAGEGPDLVYTSGPSYIAPLARAGAIEPLDAYAEQYGWHDRLLEPVLDTCYQLDHLYCMPPALISDGMFYNRALLEEKGWEVPTTLAEVEQVMDAAIADGLYASVTGNKGWQPVNENYASIFINNVVGPARFYEILSTGEGWDSAEMIKAIEESARWFKAGYLGGSDYFSLNFDESISLVSQKRSPFFFAPSIGFQWATNYFTGDAAGDFAFAPIPQMDESLPYPIYDLGVAFTLSINANSDVKDGAAAVLDLIFSPEFASDMADVWPGYWGIPLREFPTNPDATGLTASFLDAMADMTAAVDAGTFGFKIGTFFPPATSQVMFEDIESVWLDRMTAQDMLAKAASAYADEMAQGLTQDLPQPSM</sequence>
<dbReference type="eggNOG" id="COG1653">
    <property type="taxonomic scope" value="Bacteria"/>
</dbReference>
<gene>
    <name evidence="4" type="ordered locus">KKY_820</name>
</gene>
<comment type="subcellular location">
    <subcellularLocation>
        <location evidence="1">Periplasm</location>
    </subcellularLocation>
</comment>
<dbReference type="SUPFAM" id="SSF53850">
    <property type="entry name" value="Periplasmic binding protein-like II"/>
    <property type="match status" value="1"/>
</dbReference>
<organism evidence="4 5">
    <name type="scientific">Pelagibacterium halotolerans (strain DSM 22347 / JCM 15775 / CGMCC 1.7692 / B2)</name>
    <dbReference type="NCBI Taxonomy" id="1082931"/>
    <lineage>
        <taxon>Bacteria</taxon>
        <taxon>Pseudomonadati</taxon>
        <taxon>Pseudomonadota</taxon>
        <taxon>Alphaproteobacteria</taxon>
        <taxon>Hyphomicrobiales</taxon>
        <taxon>Devosiaceae</taxon>
        <taxon>Pelagibacterium</taxon>
    </lineage>
</organism>
<dbReference type="Gene3D" id="3.40.190.10">
    <property type="entry name" value="Periplasmic binding protein-like II"/>
    <property type="match status" value="1"/>
</dbReference>
<dbReference type="HOGENOM" id="CLU_031285_12_1_5"/>
<evidence type="ECO:0000256" key="1">
    <source>
        <dbReference type="ARBA" id="ARBA00004418"/>
    </source>
</evidence>
<dbReference type="EMBL" id="CP003075">
    <property type="protein sequence ID" value="AEQ50859.1"/>
    <property type="molecule type" value="Genomic_DNA"/>
</dbReference>
<dbReference type="Pfam" id="PF01547">
    <property type="entry name" value="SBP_bac_1"/>
    <property type="match status" value="1"/>
</dbReference>
<dbReference type="InterPro" id="IPR050490">
    <property type="entry name" value="Bact_solute-bd_prot1"/>
</dbReference>
<dbReference type="InterPro" id="IPR006059">
    <property type="entry name" value="SBP"/>
</dbReference>
<proteinExistence type="inferred from homology"/>
<evidence type="ECO:0000256" key="2">
    <source>
        <dbReference type="ARBA" id="ARBA00008520"/>
    </source>
</evidence>
<evidence type="ECO:0000313" key="5">
    <source>
        <dbReference type="Proteomes" id="UP000008850"/>
    </source>
</evidence>
<dbReference type="STRING" id="1082931.KKY_820"/>